<dbReference type="Proteomes" id="UP000612585">
    <property type="component" value="Unassembled WGS sequence"/>
</dbReference>
<evidence type="ECO:0000313" key="6">
    <source>
        <dbReference type="Proteomes" id="UP000612585"/>
    </source>
</evidence>
<dbReference type="CDD" id="cd07377">
    <property type="entry name" value="WHTH_GntR"/>
    <property type="match status" value="1"/>
</dbReference>
<keyword evidence="2" id="KW-0238">DNA-binding</keyword>
<dbReference type="EMBL" id="BOPG01000022">
    <property type="protein sequence ID" value="GIJ55776.1"/>
    <property type="molecule type" value="Genomic_DNA"/>
</dbReference>
<evidence type="ECO:0000259" key="4">
    <source>
        <dbReference type="PROSITE" id="PS50949"/>
    </source>
</evidence>
<name>A0A8J3Z5S8_9ACTN</name>
<organism evidence="5 6">
    <name type="scientific">Virgisporangium aurantiacum</name>
    <dbReference type="NCBI Taxonomy" id="175570"/>
    <lineage>
        <taxon>Bacteria</taxon>
        <taxon>Bacillati</taxon>
        <taxon>Actinomycetota</taxon>
        <taxon>Actinomycetes</taxon>
        <taxon>Micromonosporales</taxon>
        <taxon>Micromonosporaceae</taxon>
        <taxon>Virgisporangium</taxon>
    </lineage>
</organism>
<dbReference type="PRINTS" id="PR00035">
    <property type="entry name" value="HTHGNTR"/>
</dbReference>
<dbReference type="PROSITE" id="PS50949">
    <property type="entry name" value="HTH_GNTR"/>
    <property type="match status" value="1"/>
</dbReference>
<dbReference type="GO" id="GO:0003677">
    <property type="term" value="F:DNA binding"/>
    <property type="evidence" value="ECO:0007669"/>
    <property type="project" value="UniProtKB-KW"/>
</dbReference>
<evidence type="ECO:0000313" key="5">
    <source>
        <dbReference type="EMBL" id="GIJ55776.1"/>
    </source>
</evidence>
<dbReference type="InterPro" id="IPR011663">
    <property type="entry name" value="UTRA"/>
</dbReference>
<dbReference type="AlphaFoldDB" id="A0A8J3Z5S8"/>
<gene>
    <name evidence="5" type="ORF">Vau01_032920</name>
</gene>
<keyword evidence="1" id="KW-0805">Transcription regulation</keyword>
<dbReference type="PANTHER" id="PTHR44846:SF17">
    <property type="entry name" value="GNTR-FAMILY TRANSCRIPTIONAL REGULATOR"/>
    <property type="match status" value="1"/>
</dbReference>
<evidence type="ECO:0000256" key="3">
    <source>
        <dbReference type="ARBA" id="ARBA00023163"/>
    </source>
</evidence>
<dbReference type="SUPFAM" id="SSF64288">
    <property type="entry name" value="Chorismate lyase-like"/>
    <property type="match status" value="1"/>
</dbReference>
<keyword evidence="6" id="KW-1185">Reference proteome</keyword>
<protein>
    <submittedName>
        <fullName evidence="5">Trehalose operon repressor</fullName>
    </submittedName>
</protein>
<dbReference type="GO" id="GO:0003700">
    <property type="term" value="F:DNA-binding transcription factor activity"/>
    <property type="evidence" value="ECO:0007669"/>
    <property type="project" value="InterPro"/>
</dbReference>
<dbReference type="Pfam" id="PF07702">
    <property type="entry name" value="UTRA"/>
    <property type="match status" value="1"/>
</dbReference>
<comment type="caution">
    <text evidence="5">The sequence shown here is derived from an EMBL/GenBank/DDBJ whole genome shotgun (WGS) entry which is preliminary data.</text>
</comment>
<dbReference type="GO" id="GO:0045892">
    <property type="term" value="P:negative regulation of DNA-templated transcription"/>
    <property type="evidence" value="ECO:0007669"/>
    <property type="project" value="TreeGrafter"/>
</dbReference>
<accession>A0A8J3Z5S8</accession>
<sequence>MAPAEAGTPKYLHVLNTLRQRIADGVYRPGAALPSENQLAGEFDVSRATVLKSLQALKLDGWIESQQGKANFVRGRPPARRTVPAYVRAALDADESRAVELLSVVAVLAESRIAEMLNVVAGTPVYRRSRRTVGADGPVDLVTLYVPVDVAAGTKAGRPEPIRGSLLAYLAARKGIRGDYAVEWTTARRPSPEEADLLDMDKEDPVLAVTVAAYTAAGEPVLASVLVLRQEIEDTYPLAPACRQ</sequence>
<evidence type="ECO:0000256" key="2">
    <source>
        <dbReference type="ARBA" id="ARBA00023125"/>
    </source>
</evidence>
<dbReference type="RefSeq" id="WP_203993087.1">
    <property type="nucleotide sequence ID" value="NZ_BOPG01000022.1"/>
</dbReference>
<dbReference type="InterPro" id="IPR036388">
    <property type="entry name" value="WH-like_DNA-bd_sf"/>
</dbReference>
<dbReference type="SMART" id="SM00345">
    <property type="entry name" value="HTH_GNTR"/>
    <property type="match status" value="1"/>
</dbReference>
<dbReference type="SMART" id="SM00866">
    <property type="entry name" value="UTRA"/>
    <property type="match status" value="1"/>
</dbReference>
<keyword evidence="3" id="KW-0804">Transcription</keyword>
<dbReference type="InterPro" id="IPR050679">
    <property type="entry name" value="Bact_HTH_transcr_reg"/>
</dbReference>
<dbReference type="Gene3D" id="3.40.1410.10">
    <property type="entry name" value="Chorismate lyase-like"/>
    <property type="match status" value="1"/>
</dbReference>
<feature type="domain" description="HTH gntR-type" evidence="4">
    <location>
        <begin position="8"/>
        <end position="76"/>
    </location>
</feature>
<evidence type="ECO:0000256" key="1">
    <source>
        <dbReference type="ARBA" id="ARBA00023015"/>
    </source>
</evidence>
<reference evidence="5" key="1">
    <citation type="submission" date="2021-01" db="EMBL/GenBank/DDBJ databases">
        <title>Whole genome shotgun sequence of Virgisporangium aurantiacum NBRC 16421.</title>
        <authorList>
            <person name="Komaki H."/>
            <person name="Tamura T."/>
        </authorList>
    </citation>
    <scope>NUCLEOTIDE SEQUENCE</scope>
    <source>
        <strain evidence="5">NBRC 16421</strain>
    </source>
</reference>
<dbReference type="InterPro" id="IPR036390">
    <property type="entry name" value="WH_DNA-bd_sf"/>
</dbReference>
<dbReference type="PANTHER" id="PTHR44846">
    <property type="entry name" value="MANNOSYL-D-GLYCERATE TRANSPORT/METABOLISM SYSTEM REPRESSOR MNGR-RELATED"/>
    <property type="match status" value="1"/>
</dbReference>
<dbReference type="Gene3D" id="1.10.10.10">
    <property type="entry name" value="Winged helix-like DNA-binding domain superfamily/Winged helix DNA-binding domain"/>
    <property type="match status" value="1"/>
</dbReference>
<dbReference type="InterPro" id="IPR000524">
    <property type="entry name" value="Tscrpt_reg_HTH_GntR"/>
</dbReference>
<dbReference type="InterPro" id="IPR028978">
    <property type="entry name" value="Chorismate_lyase_/UTRA_dom_sf"/>
</dbReference>
<proteinExistence type="predicted"/>
<dbReference type="Pfam" id="PF00392">
    <property type="entry name" value="GntR"/>
    <property type="match status" value="1"/>
</dbReference>
<dbReference type="SUPFAM" id="SSF46785">
    <property type="entry name" value="Winged helix' DNA-binding domain"/>
    <property type="match status" value="1"/>
</dbReference>